<evidence type="ECO:0000313" key="2">
    <source>
        <dbReference type="Proteomes" id="UP000237105"/>
    </source>
</evidence>
<protein>
    <submittedName>
        <fullName evidence="1">Uncharacterized protein</fullName>
    </submittedName>
</protein>
<evidence type="ECO:0000313" key="1">
    <source>
        <dbReference type="EMBL" id="PON54138.1"/>
    </source>
</evidence>
<dbReference type="AlphaFoldDB" id="A0A2P5BZA9"/>
<organism evidence="1 2">
    <name type="scientific">Parasponia andersonii</name>
    <name type="common">Sponia andersonii</name>
    <dbReference type="NCBI Taxonomy" id="3476"/>
    <lineage>
        <taxon>Eukaryota</taxon>
        <taxon>Viridiplantae</taxon>
        <taxon>Streptophyta</taxon>
        <taxon>Embryophyta</taxon>
        <taxon>Tracheophyta</taxon>
        <taxon>Spermatophyta</taxon>
        <taxon>Magnoliopsida</taxon>
        <taxon>eudicotyledons</taxon>
        <taxon>Gunneridae</taxon>
        <taxon>Pentapetalae</taxon>
        <taxon>rosids</taxon>
        <taxon>fabids</taxon>
        <taxon>Rosales</taxon>
        <taxon>Cannabaceae</taxon>
        <taxon>Parasponia</taxon>
    </lineage>
</organism>
<dbReference type="Proteomes" id="UP000237105">
    <property type="component" value="Unassembled WGS sequence"/>
</dbReference>
<gene>
    <name evidence="1" type="ORF">PanWU01x14_196870</name>
</gene>
<accession>A0A2P5BZA9</accession>
<proteinExistence type="predicted"/>
<dbReference type="EMBL" id="JXTB01000198">
    <property type="protein sequence ID" value="PON54138.1"/>
    <property type="molecule type" value="Genomic_DNA"/>
</dbReference>
<comment type="caution">
    <text evidence="1">The sequence shown here is derived from an EMBL/GenBank/DDBJ whole genome shotgun (WGS) entry which is preliminary data.</text>
</comment>
<name>A0A2P5BZA9_PARAD</name>
<keyword evidence="2" id="KW-1185">Reference proteome</keyword>
<sequence length="91" mass="10711">MEEFYPTTFLPKRSEDFPFMGLWYRAVLCRFFSEGSCFSQGRKHAQPTRLSRSLEQSQFEEEKICFYMTTKSSDLHRSLAFALSCILDITC</sequence>
<reference evidence="2" key="1">
    <citation type="submission" date="2016-06" db="EMBL/GenBank/DDBJ databases">
        <title>Parallel loss of symbiosis genes in relatives of nitrogen-fixing non-legume Parasponia.</title>
        <authorList>
            <person name="Van Velzen R."/>
            <person name="Holmer R."/>
            <person name="Bu F."/>
            <person name="Rutten L."/>
            <person name="Van Zeijl A."/>
            <person name="Liu W."/>
            <person name="Santuari L."/>
            <person name="Cao Q."/>
            <person name="Sharma T."/>
            <person name="Shen D."/>
            <person name="Roswanjaya Y."/>
            <person name="Wardhani T."/>
            <person name="Kalhor M.S."/>
            <person name="Jansen J."/>
            <person name="Van den Hoogen J."/>
            <person name="Gungor B."/>
            <person name="Hartog M."/>
            <person name="Hontelez J."/>
            <person name="Verver J."/>
            <person name="Yang W.-C."/>
            <person name="Schijlen E."/>
            <person name="Repin R."/>
            <person name="Schilthuizen M."/>
            <person name="Schranz E."/>
            <person name="Heidstra R."/>
            <person name="Miyata K."/>
            <person name="Fedorova E."/>
            <person name="Kohlen W."/>
            <person name="Bisseling T."/>
            <person name="Smit S."/>
            <person name="Geurts R."/>
        </authorList>
    </citation>
    <scope>NUCLEOTIDE SEQUENCE [LARGE SCALE GENOMIC DNA]</scope>
    <source>
        <strain evidence="2">cv. WU1-14</strain>
    </source>
</reference>